<feature type="coiled-coil region" evidence="2">
    <location>
        <begin position="31"/>
        <end position="107"/>
    </location>
</feature>
<dbReference type="InterPro" id="IPR050570">
    <property type="entry name" value="Cell_wall_metabolism_enzyme"/>
</dbReference>
<dbReference type="EMBL" id="JAEPRJ010000001">
    <property type="protein sequence ID" value="MBK5896781.1"/>
    <property type="molecule type" value="Genomic_DNA"/>
</dbReference>
<evidence type="ECO:0000256" key="2">
    <source>
        <dbReference type="SAM" id="Coils"/>
    </source>
</evidence>
<comment type="caution">
    <text evidence="6">The sequence shown here is derived from an EMBL/GenBank/DDBJ whole genome shotgun (WGS) entry which is preliminary data.</text>
</comment>
<feature type="signal peptide" evidence="3">
    <location>
        <begin position="1"/>
        <end position="20"/>
    </location>
</feature>
<dbReference type="SUPFAM" id="SSF51261">
    <property type="entry name" value="Duplicated hybrid motif"/>
    <property type="match status" value="1"/>
</dbReference>
<evidence type="ECO:0000259" key="4">
    <source>
        <dbReference type="Pfam" id="PF01551"/>
    </source>
</evidence>
<feature type="domain" description="Peptidoglycan hydrolase PcsB coiled-coil" evidence="5">
    <location>
        <begin position="102"/>
        <end position="173"/>
    </location>
</feature>
<evidence type="ECO:0000313" key="6">
    <source>
        <dbReference type="EMBL" id="MBK5896781.1"/>
    </source>
</evidence>
<evidence type="ECO:0000259" key="5">
    <source>
        <dbReference type="Pfam" id="PF24568"/>
    </source>
</evidence>
<dbReference type="Pfam" id="PF01551">
    <property type="entry name" value="Peptidase_M23"/>
    <property type="match status" value="1"/>
</dbReference>
<name>A0ABS1IY10_9FIRM</name>
<feature type="coiled-coil region" evidence="2">
    <location>
        <begin position="234"/>
        <end position="270"/>
    </location>
</feature>
<dbReference type="CDD" id="cd12797">
    <property type="entry name" value="M23_peptidase"/>
    <property type="match status" value="1"/>
</dbReference>
<feature type="chain" id="PRO_5047407637" evidence="3">
    <location>
        <begin position="21"/>
        <end position="411"/>
    </location>
</feature>
<dbReference type="Gene3D" id="2.70.70.10">
    <property type="entry name" value="Glucose Permease (Domain IIA)"/>
    <property type="match status" value="1"/>
</dbReference>
<evidence type="ECO:0000256" key="3">
    <source>
        <dbReference type="SAM" id="SignalP"/>
    </source>
</evidence>
<protein>
    <submittedName>
        <fullName evidence="6">Peptidoglycan DD-metalloendopeptidase family protein</fullName>
    </submittedName>
</protein>
<evidence type="ECO:0000313" key="7">
    <source>
        <dbReference type="Proteomes" id="UP000604730"/>
    </source>
</evidence>
<keyword evidence="2" id="KW-0175">Coiled coil</keyword>
<dbReference type="PANTHER" id="PTHR21666">
    <property type="entry name" value="PEPTIDASE-RELATED"/>
    <property type="match status" value="1"/>
</dbReference>
<sequence>MSKKKVILFSLIFALTASFGGNIATPMADTIKEQKAQKKKLEKKRAKEAEKIEKLKAQKVEIEDAIKKLDEKKEVIELNISDYNTKIDKMEKTIAKVEVEIKAAEKVEKDQYDIMKKRIRYMYENGESDYLDIILGAKSVEDLLNQGEYMAKISDYDNTLLDRYKEAKRIAKEKKVEKEEKLAELNMTLSELEVKKAENERLAEAKGVQIEKFAALIKEAGNKVSEYDLEIGKKEQYIDKLIAAAEKADRERREREAREAAARLANQSNQTGQIVTGKASASGMIWPMPYSTRITSGFGYRSEVMFGSGTFHNGIDIAVNAGTPIIAAKAGRVIGAGYHYSMGNHVIIDHGGGVYTVYMHASKLLVSVGQEVSRGETIALVGSTGMSTGPHLHFSVKINGAYVNPLKYVSP</sequence>
<proteinExistence type="predicted"/>
<gene>
    <name evidence="6" type="ORF">JJN12_03135</name>
</gene>
<dbReference type="InterPro" id="IPR057309">
    <property type="entry name" value="PcsB_CC"/>
</dbReference>
<evidence type="ECO:0000256" key="1">
    <source>
        <dbReference type="ARBA" id="ARBA00022729"/>
    </source>
</evidence>
<feature type="coiled-coil region" evidence="2">
    <location>
        <begin position="161"/>
        <end position="202"/>
    </location>
</feature>
<dbReference type="InterPro" id="IPR011055">
    <property type="entry name" value="Dup_hybrid_motif"/>
</dbReference>
<dbReference type="Gene3D" id="6.10.250.3150">
    <property type="match status" value="1"/>
</dbReference>
<dbReference type="Pfam" id="PF24568">
    <property type="entry name" value="CC_PcsB"/>
    <property type="match status" value="1"/>
</dbReference>
<accession>A0ABS1IY10</accession>
<feature type="domain" description="M23ase beta-sheet core" evidence="4">
    <location>
        <begin position="311"/>
        <end position="405"/>
    </location>
</feature>
<dbReference type="Proteomes" id="UP000604730">
    <property type="component" value="Unassembled WGS sequence"/>
</dbReference>
<keyword evidence="1 3" id="KW-0732">Signal</keyword>
<dbReference type="PANTHER" id="PTHR21666:SF270">
    <property type="entry name" value="MUREIN HYDROLASE ACTIVATOR ENVC"/>
    <property type="match status" value="1"/>
</dbReference>
<dbReference type="RefSeq" id="WP_208428331.1">
    <property type="nucleotide sequence ID" value="NZ_JAEPRJ010000001.1"/>
</dbReference>
<dbReference type="InterPro" id="IPR016047">
    <property type="entry name" value="M23ase_b-sheet_dom"/>
</dbReference>
<keyword evidence="7" id="KW-1185">Reference proteome</keyword>
<reference evidence="6 7" key="1">
    <citation type="submission" date="2021-01" db="EMBL/GenBank/DDBJ databases">
        <title>Isolation and description of Catonella massiliensis sp. nov., a novel Catonella species, isolated from a stable periodontitis subject.</title>
        <authorList>
            <person name="Antezack A."/>
            <person name="Boxberger M."/>
            <person name="La Scola B."/>
            <person name="Monnet-Corti V."/>
        </authorList>
    </citation>
    <scope>NUCLEOTIDE SEQUENCE [LARGE SCALE GENOMIC DNA]</scope>
    <source>
        <strain evidence="6 7">Marseille-Q4567</strain>
    </source>
</reference>
<organism evidence="6 7">
    <name type="scientific">Catonella massiliensis</name>
    <dbReference type="NCBI Taxonomy" id="2799636"/>
    <lineage>
        <taxon>Bacteria</taxon>
        <taxon>Bacillati</taxon>
        <taxon>Bacillota</taxon>
        <taxon>Clostridia</taxon>
        <taxon>Lachnospirales</taxon>
        <taxon>Lachnospiraceae</taxon>
        <taxon>Catonella</taxon>
    </lineage>
</organism>